<evidence type="ECO:0000256" key="1">
    <source>
        <dbReference type="SAM" id="SignalP"/>
    </source>
</evidence>
<dbReference type="GO" id="GO:0030198">
    <property type="term" value="P:extracellular matrix organization"/>
    <property type="evidence" value="ECO:0007669"/>
    <property type="project" value="TreeGrafter"/>
</dbReference>
<dbReference type="GO" id="GO:0005615">
    <property type="term" value="C:extracellular space"/>
    <property type="evidence" value="ECO:0007669"/>
    <property type="project" value="TreeGrafter"/>
</dbReference>
<proteinExistence type="predicted"/>
<organism evidence="3 4">
    <name type="scientific">Patiria miniata</name>
    <name type="common">Bat star</name>
    <name type="synonym">Asterina miniata</name>
    <dbReference type="NCBI Taxonomy" id="46514"/>
    <lineage>
        <taxon>Eukaryota</taxon>
        <taxon>Metazoa</taxon>
        <taxon>Echinodermata</taxon>
        <taxon>Eleutherozoa</taxon>
        <taxon>Asterozoa</taxon>
        <taxon>Asteroidea</taxon>
        <taxon>Valvatacea</taxon>
        <taxon>Valvatida</taxon>
        <taxon>Asterinidae</taxon>
        <taxon>Patiria</taxon>
    </lineage>
</organism>
<dbReference type="SUPFAM" id="SSF82153">
    <property type="entry name" value="FAS1 domain"/>
    <property type="match status" value="2"/>
</dbReference>
<dbReference type="OMA" id="DIMFNGG"/>
<dbReference type="InterPro" id="IPR000782">
    <property type="entry name" value="FAS1_domain"/>
</dbReference>
<dbReference type="PANTHER" id="PTHR10900:SF124">
    <property type="entry name" value="FI05614P"/>
    <property type="match status" value="1"/>
</dbReference>
<dbReference type="Gene3D" id="2.30.180.10">
    <property type="entry name" value="FAS1 domain"/>
    <property type="match status" value="2"/>
</dbReference>
<dbReference type="OrthoDB" id="286301at2759"/>
<feature type="domain" description="FAS1" evidence="2">
    <location>
        <begin position="183"/>
        <end position="315"/>
    </location>
</feature>
<dbReference type="InterPro" id="IPR050904">
    <property type="entry name" value="Adhesion/Biosynth-related"/>
</dbReference>
<keyword evidence="4" id="KW-1185">Reference proteome</keyword>
<accession>A0A914A419</accession>
<feature type="signal peptide" evidence="1">
    <location>
        <begin position="1"/>
        <end position="26"/>
    </location>
</feature>
<name>A0A914A419_PATMI</name>
<dbReference type="Pfam" id="PF02469">
    <property type="entry name" value="Fasciclin"/>
    <property type="match status" value="2"/>
</dbReference>
<keyword evidence="1" id="KW-0732">Signal</keyword>
<reference evidence="3" key="1">
    <citation type="submission" date="2022-11" db="UniProtKB">
        <authorList>
            <consortium name="EnsemblMetazoa"/>
        </authorList>
    </citation>
    <scope>IDENTIFICATION</scope>
</reference>
<dbReference type="PROSITE" id="PS50213">
    <property type="entry name" value="FAS1"/>
    <property type="match status" value="2"/>
</dbReference>
<dbReference type="Proteomes" id="UP000887568">
    <property type="component" value="Unplaced"/>
</dbReference>
<feature type="domain" description="FAS1" evidence="2">
    <location>
        <begin position="25"/>
        <end position="177"/>
    </location>
</feature>
<dbReference type="AlphaFoldDB" id="A0A914A419"/>
<dbReference type="SMART" id="SM00554">
    <property type="entry name" value="FAS1"/>
    <property type="match status" value="2"/>
</dbReference>
<dbReference type="FunFam" id="2.30.180.10:FF:000032">
    <property type="entry name" value="Fasciclin domain-containing protein, putative"/>
    <property type="match status" value="1"/>
</dbReference>
<dbReference type="GO" id="GO:0007155">
    <property type="term" value="P:cell adhesion"/>
    <property type="evidence" value="ECO:0007669"/>
    <property type="project" value="TreeGrafter"/>
</dbReference>
<dbReference type="GeneID" id="119729579"/>
<sequence>MATTRKLPVLALLAILPIVFPQGAEGVNVLEVAKDNGASMFASMAGQCPWLANLLENSKEPNGFTVFAFNDKAYSESPPAFRKLIANTQTLQWALEYHVALGPTKSQDIKDNLLVTSLYPSPTSGASLPLQFIRTNIYHVYENDAIHRQVVTASGAQIVAADKIASNGIVHIIDKVMFPLPTGADVVEFIRDDGRFSTLYGFLEKANLTQALMTDPSRPLTVFAPNNQAFTNIPKPIMDKLMTNATYLQDVLEYHVAMGAYYAAGLYDNQTLMSLYRKPLLVQRGVGGIYVQDAKVLQADNTVSNGVVHEISAVMIPYK</sequence>
<protein>
    <recommendedName>
        <fullName evidence="2">FAS1 domain-containing protein</fullName>
    </recommendedName>
</protein>
<dbReference type="RefSeq" id="XP_038058121.1">
    <property type="nucleotide sequence ID" value="XM_038202193.1"/>
</dbReference>
<dbReference type="GO" id="GO:0031012">
    <property type="term" value="C:extracellular matrix"/>
    <property type="evidence" value="ECO:0007669"/>
    <property type="project" value="TreeGrafter"/>
</dbReference>
<dbReference type="InterPro" id="IPR036378">
    <property type="entry name" value="FAS1_dom_sf"/>
</dbReference>
<evidence type="ECO:0000259" key="2">
    <source>
        <dbReference type="PROSITE" id="PS50213"/>
    </source>
</evidence>
<dbReference type="PANTHER" id="PTHR10900">
    <property type="entry name" value="PERIOSTIN-RELATED"/>
    <property type="match status" value="1"/>
</dbReference>
<evidence type="ECO:0000313" key="4">
    <source>
        <dbReference type="Proteomes" id="UP000887568"/>
    </source>
</evidence>
<dbReference type="EnsemblMetazoa" id="XM_038202193.1">
    <property type="protein sequence ID" value="XP_038058121.1"/>
    <property type="gene ID" value="LOC119729579"/>
</dbReference>
<feature type="chain" id="PRO_5037196428" description="FAS1 domain-containing protein" evidence="1">
    <location>
        <begin position="27"/>
        <end position="319"/>
    </location>
</feature>
<evidence type="ECO:0000313" key="3">
    <source>
        <dbReference type="EnsemblMetazoa" id="XP_038058121.1"/>
    </source>
</evidence>
<dbReference type="GO" id="GO:0050839">
    <property type="term" value="F:cell adhesion molecule binding"/>
    <property type="evidence" value="ECO:0007669"/>
    <property type="project" value="TreeGrafter"/>
</dbReference>